<comment type="caution">
    <text evidence="2">The sequence shown here is derived from an EMBL/GenBank/DDBJ whole genome shotgun (WGS) entry which is preliminary data.</text>
</comment>
<evidence type="ECO:0000313" key="3">
    <source>
        <dbReference type="Proteomes" id="UP000537775"/>
    </source>
</evidence>
<evidence type="ECO:0000256" key="1">
    <source>
        <dbReference type="SAM" id="MobiDB-lite"/>
    </source>
</evidence>
<feature type="region of interest" description="Disordered" evidence="1">
    <location>
        <begin position="1"/>
        <end position="33"/>
    </location>
</feature>
<name>A0A7X0KTQ5_9MICO</name>
<dbReference type="SUPFAM" id="SSF159888">
    <property type="entry name" value="YdhG-like"/>
    <property type="match status" value="1"/>
</dbReference>
<gene>
    <name evidence="2" type="ORF">HD594_000688</name>
</gene>
<feature type="compositionally biased region" description="Basic and acidic residues" evidence="1">
    <location>
        <begin position="11"/>
        <end position="33"/>
    </location>
</feature>
<sequence>MAKESSGGFSADEKAAMKQRAAELRAEEKRGKDRAAGLAAVEEAIAALPADDKDLAERLHALVTEVAPDLDPKTWYGFPAYARTGKVVVFFKPASKFKSRYASVGFEEAANLDDGPLWVTSYAIVGWDDAVEKTLRDQVARAAS</sequence>
<evidence type="ECO:0000313" key="2">
    <source>
        <dbReference type="EMBL" id="MBB6390375.1"/>
    </source>
</evidence>
<dbReference type="RefSeq" id="WP_184749631.1">
    <property type="nucleotide sequence ID" value="NZ_BAAAJR010000003.1"/>
</dbReference>
<keyword evidence="3" id="KW-1185">Reference proteome</keyword>
<organism evidence="2 3">
    <name type="scientific">Microbacterium thalassium</name>
    <dbReference type="NCBI Taxonomy" id="362649"/>
    <lineage>
        <taxon>Bacteria</taxon>
        <taxon>Bacillati</taxon>
        <taxon>Actinomycetota</taxon>
        <taxon>Actinomycetes</taxon>
        <taxon>Micrococcales</taxon>
        <taxon>Microbacteriaceae</taxon>
        <taxon>Microbacterium</taxon>
    </lineage>
</organism>
<proteinExistence type="predicted"/>
<protein>
    <submittedName>
        <fullName evidence="2">Uncharacterized protein YdhG (YjbR/CyaY superfamily)</fullName>
    </submittedName>
</protein>
<dbReference type="AlphaFoldDB" id="A0A7X0KTQ5"/>
<accession>A0A7X0KTQ5</accession>
<dbReference type="Gene3D" id="3.90.1150.200">
    <property type="match status" value="1"/>
</dbReference>
<dbReference type="Proteomes" id="UP000537775">
    <property type="component" value="Unassembled WGS sequence"/>
</dbReference>
<reference evidence="2 3" key="1">
    <citation type="submission" date="2020-08" db="EMBL/GenBank/DDBJ databases">
        <title>Sequencing the genomes of 1000 actinobacteria strains.</title>
        <authorList>
            <person name="Klenk H.-P."/>
        </authorList>
    </citation>
    <scope>NUCLEOTIDE SEQUENCE [LARGE SCALE GENOMIC DNA]</scope>
    <source>
        <strain evidence="2 3">DSM 12511</strain>
    </source>
</reference>
<dbReference type="EMBL" id="JACHML010000001">
    <property type="protein sequence ID" value="MBB6390375.1"/>
    <property type="molecule type" value="Genomic_DNA"/>
</dbReference>